<proteinExistence type="inferred from homology"/>
<keyword evidence="2" id="KW-0805">Transcription regulation</keyword>
<feature type="domain" description="HTH lysR-type" evidence="5">
    <location>
        <begin position="1"/>
        <end position="48"/>
    </location>
</feature>
<accession>A0ABX2P344</accession>
<reference evidence="6 7" key="1">
    <citation type="submission" date="2020-06" db="EMBL/GenBank/DDBJ databases">
        <title>Synonyms of Asaia species.</title>
        <authorList>
            <person name="Sombolestani A."/>
        </authorList>
    </citation>
    <scope>NUCLEOTIDE SEQUENCE [LARGE SCALE GENOMIC DNA]</scope>
    <source>
        <strain evidence="6 7">LMG 27047</strain>
    </source>
</reference>
<dbReference type="InterPro" id="IPR036388">
    <property type="entry name" value="WH-like_DNA-bd_sf"/>
</dbReference>
<evidence type="ECO:0000256" key="1">
    <source>
        <dbReference type="ARBA" id="ARBA00009437"/>
    </source>
</evidence>
<dbReference type="PRINTS" id="PR00039">
    <property type="entry name" value="HTHLYSR"/>
</dbReference>
<evidence type="ECO:0000256" key="3">
    <source>
        <dbReference type="ARBA" id="ARBA00023125"/>
    </source>
</evidence>
<evidence type="ECO:0000259" key="5">
    <source>
        <dbReference type="PROSITE" id="PS50931"/>
    </source>
</evidence>
<dbReference type="SUPFAM" id="SSF46785">
    <property type="entry name" value="Winged helix' DNA-binding domain"/>
    <property type="match status" value="1"/>
</dbReference>
<evidence type="ECO:0000256" key="4">
    <source>
        <dbReference type="ARBA" id="ARBA00023163"/>
    </source>
</evidence>
<comment type="similarity">
    <text evidence="1">Belongs to the LysR transcriptional regulatory family.</text>
</comment>
<keyword evidence="4" id="KW-0804">Transcription</keyword>
<sequence length="283" mass="31380">MAVQEGSFSKAAMRLGLSKSAIGKSLQRLEARLGAELLQRSSKGITLTPDGERYYARCRIAFDELEQGEQEVRLNENEPVGTVRIDMPASYGRNVVLPILLEQMARYPGLKLVMSFNDRIVDPIESRSNLSIRFGPIRDTHEIMARRLSMQKLLFCASPGYFEACGIPDTLAALSRHRCLVGFSDQAPPRWAVRLEDGESGYIMPPATHQIGDGDAIVRAARAGCGICQLPEFMVSEPIRDGLLTSALSQHTISTPVTLLWPATCRLPHRVRHLIDVLKERLG</sequence>
<dbReference type="PANTHER" id="PTHR30537">
    <property type="entry name" value="HTH-TYPE TRANSCRIPTIONAL REGULATOR"/>
    <property type="match status" value="1"/>
</dbReference>
<dbReference type="Gene3D" id="1.10.10.10">
    <property type="entry name" value="Winged helix-like DNA-binding domain superfamily/Winged helix DNA-binding domain"/>
    <property type="match status" value="1"/>
</dbReference>
<dbReference type="EMBL" id="JABXXV010000003">
    <property type="protein sequence ID" value="NVN46343.1"/>
    <property type="molecule type" value="Genomic_DNA"/>
</dbReference>
<dbReference type="InterPro" id="IPR000847">
    <property type="entry name" value="LysR_HTH_N"/>
</dbReference>
<gene>
    <name evidence="6" type="ORF">HW542_05910</name>
</gene>
<dbReference type="SUPFAM" id="SSF53850">
    <property type="entry name" value="Periplasmic binding protein-like II"/>
    <property type="match status" value="1"/>
</dbReference>
<evidence type="ECO:0000313" key="7">
    <source>
        <dbReference type="Proteomes" id="UP001516351"/>
    </source>
</evidence>
<dbReference type="Pfam" id="PF03466">
    <property type="entry name" value="LysR_substrate"/>
    <property type="match status" value="1"/>
</dbReference>
<dbReference type="InterPro" id="IPR036390">
    <property type="entry name" value="WH_DNA-bd_sf"/>
</dbReference>
<keyword evidence="3" id="KW-0238">DNA-binding</keyword>
<organism evidence="6 7">
    <name type="scientific">Asaia spathodeae</name>
    <dbReference type="NCBI Taxonomy" id="657016"/>
    <lineage>
        <taxon>Bacteria</taxon>
        <taxon>Pseudomonadati</taxon>
        <taxon>Pseudomonadota</taxon>
        <taxon>Alphaproteobacteria</taxon>
        <taxon>Acetobacterales</taxon>
        <taxon>Acetobacteraceae</taxon>
        <taxon>Asaia</taxon>
    </lineage>
</organism>
<dbReference type="Pfam" id="PF00126">
    <property type="entry name" value="HTH_1"/>
    <property type="match status" value="1"/>
</dbReference>
<dbReference type="Proteomes" id="UP001516351">
    <property type="component" value="Unassembled WGS sequence"/>
</dbReference>
<protein>
    <submittedName>
        <fullName evidence="6">LysR family transcriptional regulator</fullName>
    </submittedName>
</protein>
<dbReference type="InterPro" id="IPR005119">
    <property type="entry name" value="LysR_subst-bd"/>
</dbReference>
<dbReference type="PROSITE" id="PS50931">
    <property type="entry name" value="HTH_LYSR"/>
    <property type="match status" value="1"/>
</dbReference>
<name>A0ABX2P344_9PROT</name>
<dbReference type="Gene3D" id="3.40.190.290">
    <property type="match status" value="1"/>
</dbReference>
<evidence type="ECO:0000256" key="2">
    <source>
        <dbReference type="ARBA" id="ARBA00023015"/>
    </source>
</evidence>
<evidence type="ECO:0000313" key="6">
    <source>
        <dbReference type="EMBL" id="NVN46343.1"/>
    </source>
</evidence>
<comment type="caution">
    <text evidence="6">The sequence shown here is derived from an EMBL/GenBank/DDBJ whole genome shotgun (WGS) entry which is preliminary data.</text>
</comment>
<dbReference type="InterPro" id="IPR058163">
    <property type="entry name" value="LysR-type_TF_proteobact-type"/>
</dbReference>
<dbReference type="PANTHER" id="PTHR30537:SF5">
    <property type="entry name" value="HTH-TYPE TRANSCRIPTIONAL ACTIVATOR TTDR-RELATED"/>
    <property type="match status" value="1"/>
</dbReference>
<keyword evidence="7" id="KW-1185">Reference proteome</keyword>